<protein>
    <recommendedName>
        <fullName evidence="5">DUF676 domain-containing protein</fullName>
    </recommendedName>
</protein>
<dbReference type="KEGG" id="ccac:CcaHIS019_0302160"/>
<evidence type="ECO:0000256" key="1">
    <source>
        <dbReference type="ARBA" id="ARBA00007920"/>
    </source>
</evidence>
<feature type="transmembrane region" description="Helical" evidence="3">
    <location>
        <begin position="297"/>
        <end position="322"/>
    </location>
</feature>
<dbReference type="InterPro" id="IPR044294">
    <property type="entry name" value="Lipase-like"/>
</dbReference>
<dbReference type="InterPro" id="IPR007751">
    <property type="entry name" value="DUF676_lipase-like"/>
</dbReference>
<sequence length="480" mass="53404">MPDIHLFLLIHGLWGRPVHLAEAKAELEAAWNRPTPPTSPSRSGTPCASPSLSDDSDSTMVDSFAFTARDDLVVVVAQGMTAKLTYDGVDVCASRVAWEVDQHIAALEADGRHVARISILGYSLGGLVARYLVGLLAARTPNFFDKITPVSFTTIATPHLGVPRYNTLLSNVVGWLGARLLSRSGEQVHLVDRYSGADRRPLLEVMADPKYVWHQALSRFAQVHIYANIVNDNTVPYPSAAIEPIDPFVQWVERGLEVTAHHAIASTWKFPNPGSPRRKVRFHLGNLPPTLRFRWPYSWVILALFPVFLPLIALFVFSRFSLDTLRSRLRLQRLARSYANTNLPSDGEAALIPSPHGQSIDGLRAAIRVVERSLEQDLMDAADHADTGPSPPEVEPDSPTYPEPTIKALLTDRQLLMIHWLNQLAPRRHLAWFPDVANAHAVIVVRDPAKFAVHERGRSILQHWARLAVRAAEEVDTVKY</sequence>
<evidence type="ECO:0000313" key="7">
    <source>
        <dbReference type="Proteomes" id="UP001233271"/>
    </source>
</evidence>
<dbReference type="GeneID" id="85494017"/>
<dbReference type="Gene3D" id="3.40.50.1820">
    <property type="entry name" value="alpha/beta hydrolase"/>
    <property type="match status" value="1"/>
</dbReference>
<dbReference type="SUPFAM" id="SSF53474">
    <property type="entry name" value="alpha/beta-Hydrolases"/>
    <property type="match status" value="1"/>
</dbReference>
<feature type="compositionally biased region" description="Polar residues" evidence="2">
    <location>
        <begin position="48"/>
        <end position="57"/>
    </location>
</feature>
<keyword evidence="7" id="KW-1185">Reference proteome</keyword>
<feature type="signal peptide" evidence="4">
    <location>
        <begin position="1"/>
        <end position="15"/>
    </location>
</feature>
<evidence type="ECO:0000256" key="2">
    <source>
        <dbReference type="SAM" id="MobiDB-lite"/>
    </source>
</evidence>
<feature type="region of interest" description="Disordered" evidence="2">
    <location>
        <begin position="31"/>
        <end position="57"/>
    </location>
</feature>
<evidence type="ECO:0000259" key="5">
    <source>
        <dbReference type="Pfam" id="PF05057"/>
    </source>
</evidence>
<proteinExistence type="inferred from homology"/>
<organism evidence="6 7">
    <name type="scientific">Cutaneotrichosporon cavernicola</name>
    <dbReference type="NCBI Taxonomy" id="279322"/>
    <lineage>
        <taxon>Eukaryota</taxon>
        <taxon>Fungi</taxon>
        <taxon>Dikarya</taxon>
        <taxon>Basidiomycota</taxon>
        <taxon>Agaricomycotina</taxon>
        <taxon>Tremellomycetes</taxon>
        <taxon>Trichosporonales</taxon>
        <taxon>Trichosporonaceae</taxon>
        <taxon>Cutaneotrichosporon</taxon>
    </lineage>
</organism>
<feature type="domain" description="DUF676" evidence="5">
    <location>
        <begin position="69"/>
        <end position="239"/>
    </location>
</feature>
<dbReference type="PANTHER" id="PTHR12482:SF62">
    <property type="entry name" value="LIPASE ROG1-RELATED"/>
    <property type="match status" value="1"/>
</dbReference>
<evidence type="ECO:0000256" key="4">
    <source>
        <dbReference type="SAM" id="SignalP"/>
    </source>
</evidence>
<dbReference type="Proteomes" id="UP001233271">
    <property type="component" value="Chromosome 3"/>
</dbReference>
<name>A0AA48I2Y6_9TREE</name>
<keyword evidence="3" id="KW-0812">Transmembrane</keyword>
<keyword evidence="4" id="KW-0732">Signal</keyword>
<evidence type="ECO:0000256" key="3">
    <source>
        <dbReference type="SAM" id="Phobius"/>
    </source>
</evidence>
<dbReference type="Pfam" id="PF05057">
    <property type="entry name" value="DUF676"/>
    <property type="match status" value="1"/>
</dbReference>
<keyword evidence="3" id="KW-1133">Transmembrane helix</keyword>
<dbReference type="RefSeq" id="XP_060455412.1">
    <property type="nucleotide sequence ID" value="XM_060598638.1"/>
</dbReference>
<reference evidence="6" key="1">
    <citation type="journal article" date="2023" name="BMC Genomics">
        <title>Chromosome-level genome assemblies of Cutaneotrichosporon spp. (Trichosporonales, Basidiomycota) reveal imbalanced evolution between nucleotide sequences and chromosome synteny.</title>
        <authorList>
            <person name="Kobayashi Y."/>
            <person name="Kayamori A."/>
            <person name="Aoki K."/>
            <person name="Shiwa Y."/>
            <person name="Matsutani M."/>
            <person name="Fujita N."/>
            <person name="Sugita T."/>
            <person name="Iwasaki W."/>
            <person name="Tanaka N."/>
            <person name="Takashima M."/>
        </authorList>
    </citation>
    <scope>NUCLEOTIDE SEQUENCE</scope>
    <source>
        <strain evidence="6">HIS019</strain>
    </source>
</reference>
<feature type="chain" id="PRO_5041361502" description="DUF676 domain-containing protein" evidence="4">
    <location>
        <begin position="16"/>
        <end position="480"/>
    </location>
</feature>
<evidence type="ECO:0000313" key="6">
    <source>
        <dbReference type="EMBL" id="BEI90146.1"/>
    </source>
</evidence>
<dbReference type="PANTHER" id="PTHR12482">
    <property type="entry name" value="LIPASE ROG1-RELATED-RELATED"/>
    <property type="match status" value="1"/>
</dbReference>
<feature type="region of interest" description="Disordered" evidence="2">
    <location>
        <begin position="382"/>
        <end position="402"/>
    </location>
</feature>
<dbReference type="EMBL" id="AP028214">
    <property type="protein sequence ID" value="BEI90146.1"/>
    <property type="molecule type" value="Genomic_DNA"/>
</dbReference>
<gene>
    <name evidence="6" type="ORF">CcaverHIS019_0302160</name>
</gene>
<accession>A0AA48I2Y6</accession>
<comment type="similarity">
    <text evidence="1">Belongs to the putative lipase ROG1 family.</text>
</comment>
<dbReference type="InterPro" id="IPR029058">
    <property type="entry name" value="AB_hydrolase_fold"/>
</dbReference>
<dbReference type="AlphaFoldDB" id="A0AA48I2Y6"/>
<keyword evidence="3" id="KW-0472">Membrane</keyword>